<evidence type="ECO:0008006" key="9">
    <source>
        <dbReference type="Google" id="ProtNLM"/>
    </source>
</evidence>
<evidence type="ECO:0000313" key="7">
    <source>
        <dbReference type="EMBL" id="SPE20109.1"/>
    </source>
</evidence>
<comment type="similarity">
    <text evidence="4">Belongs to the YmdB-like family.</text>
</comment>
<feature type="binding site" evidence="6">
    <location>
        <position position="157"/>
    </location>
    <ligand>
        <name>Fe cation</name>
        <dbReference type="ChEBI" id="CHEBI:24875"/>
        <label>2</label>
    </ligand>
</feature>
<keyword evidence="1 6" id="KW-0479">Metal-binding</keyword>
<feature type="binding site" evidence="6">
    <location>
        <position position="184"/>
    </location>
    <ligand>
        <name>Fe cation</name>
        <dbReference type="ChEBI" id="CHEBI:24875"/>
        <label>1</label>
    </ligand>
</feature>
<evidence type="ECO:0000313" key="8">
    <source>
        <dbReference type="Proteomes" id="UP000239735"/>
    </source>
</evidence>
<dbReference type="Proteomes" id="UP000239735">
    <property type="component" value="Unassembled WGS sequence"/>
</dbReference>
<evidence type="ECO:0000256" key="3">
    <source>
        <dbReference type="ARBA" id="ARBA00023004"/>
    </source>
</evidence>
<dbReference type="AlphaFoldDB" id="A0A2N9L9Y8"/>
<gene>
    <name evidence="7" type="ORF">SBA5_260033</name>
</gene>
<evidence type="ECO:0000256" key="2">
    <source>
        <dbReference type="ARBA" id="ARBA00022801"/>
    </source>
</evidence>
<dbReference type="SUPFAM" id="SSF56300">
    <property type="entry name" value="Metallo-dependent phosphatases"/>
    <property type="match status" value="1"/>
</dbReference>
<feature type="binding site" evidence="6">
    <location>
        <position position="39"/>
    </location>
    <ligand>
        <name>Fe cation</name>
        <dbReference type="ChEBI" id="CHEBI:24875"/>
        <label>1</label>
    </ligand>
</feature>
<dbReference type="OrthoDB" id="9801109at2"/>
<feature type="binding site" evidence="6">
    <location>
        <position position="182"/>
    </location>
    <ligand>
        <name>Fe cation</name>
        <dbReference type="ChEBI" id="CHEBI:24875"/>
        <label>2</label>
    </ligand>
</feature>
<evidence type="ECO:0000256" key="5">
    <source>
        <dbReference type="PIRSR" id="PIRSR004789-50"/>
    </source>
</evidence>
<dbReference type="NCBIfam" id="TIGR00282">
    <property type="entry name" value="TIGR00282 family metallophosphoesterase"/>
    <property type="match status" value="1"/>
</dbReference>
<name>A0A2N9L9Y8_9BACT</name>
<keyword evidence="3" id="KW-0408">Iron</keyword>
<evidence type="ECO:0000256" key="1">
    <source>
        <dbReference type="ARBA" id="ARBA00022723"/>
    </source>
</evidence>
<dbReference type="Gene3D" id="3.60.21.10">
    <property type="match status" value="1"/>
</dbReference>
<reference evidence="8" key="1">
    <citation type="submission" date="2018-02" db="EMBL/GenBank/DDBJ databases">
        <authorList>
            <person name="Hausmann B."/>
        </authorList>
    </citation>
    <scope>NUCLEOTIDE SEQUENCE [LARGE SCALE GENOMIC DNA]</scope>
    <source>
        <strain evidence="8">Peat soil MAG SbA5</strain>
    </source>
</reference>
<dbReference type="PANTHER" id="PTHR36303:SF1">
    <property type="entry name" value="2',3'-CYCLIC-NUCLEOTIDE 2'-PHOSPHODIESTERASE"/>
    <property type="match status" value="1"/>
</dbReference>
<dbReference type="Pfam" id="PF13277">
    <property type="entry name" value="YmdB"/>
    <property type="match status" value="1"/>
</dbReference>
<accession>A0A2N9L9Y8</accession>
<protein>
    <recommendedName>
        <fullName evidence="9">TIGR00282 family metallophosphoesterase</fullName>
    </recommendedName>
</protein>
<sequence length="265" mass="28665">MNILFIGDIFGSAGRRIVHEHIGHVREAHQVDLTIVNVENAAGGFGVTPQIAEEIFEMGADVLTTGNHVWDKKELFDYLNSAAPYTHERPRRVIRPANFPPGSPGYGIYEGKTAGGVDYAVLQLQGRVFMTPIDDPFRTADSFLASVRARVVVVDFHAEATSEKVAMGWYLDGRATAVLGTHTHVPTADERILPNGTAFQTDVGMSGPYDSIIGVEKDLVLRKFLSAMPGKFEAAKGNPRMCAALVTCDPATGRASAIQRIALGE</sequence>
<feature type="active site" description="Proton donor" evidence="5">
    <location>
        <position position="68"/>
    </location>
</feature>
<dbReference type="PANTHER" id="PTHR36303">
    <property type="entry name" value="2',3'-CYCLIC-NUCLEOTIDE 2'-PHOSPHODIESTERASE"/>
    <property type="match status" value="1"/>
</dbReference>
<dbReference type="FunFam" id="3.60.21.10:FF:000016">
    <property type="entry name" value="Putative metallophosphoesterase"/>
    <property type="match status" value="1"/>
</dbReference>
<dbReference type="CDD" id="cd07382">
    <property type="entry name" value="MPP_DR1281"/>
    <property type="match status" value="1"/>
</dbReference>
<dbReference type="GO" id="GO:0046872">
    <property type="term" value="F:metal ion binding"/>
    <property type="evidence" value="ECO:0007669"/>
    <property type="project" value="UniProtKB-KW"/>
</dbReference>
<dbReference type="GO" id="GO:0004113">
    <property type="term" value="F:2',3'-cyclic-nucleotide 3'-phosphodiesterase activity"/>
    <property type="evidence" value="ECO:0007669"/>
    <property type="project" value="TreeGrafter"/>
</dbReference>
<organism evidence="7 8">
    <name type="scientific">Candidatus Sulfuritelmatomonas gaucii</name>
    <dbReference type="NCBI Taxonomy" id="2043161"/>
    <lineage>
        <taxon>Bacteria</taxon>
        <taxon>Pseudomonadati</taxon>
        <taxon>Acidobacteriota</taxon>
        <taxon>Terriglobia</taxon>
        <taxon>Terriglobales</taxon>
        <taxon>Acidobacteriaceae</taxon>
        <taxon>Candidatus Sulfuritelmatomonas</taxon>
    </lineage>
</organism>
<dbReference type="EMBL" id="OKRB01000082">
    <property type="protein sequence ID" value="SPE20109.1"/>
    <property type="molecule type" value="Genomic_DNA"/>
</dbReference>
<evidence type="ECO:0000256" key="4">
    <source>
        <dbReference type="ARBA" id="ARBA00061401"/>
    </source>
</evidence>
<feature type="binding site" evidence="6">
    <location>
        <position position="39"/>
    </location>
    <ligand>
        <name>Fe cation</name>
        <dbReference type="ChEBI" id="CHEBI:24875"/>
        <label>2</label>
    </ligand>
</feature>
<keyword evidence="2" id="KW-0378">Hydrolase</keyword>
<evidence type="ECO:0000256" key="6">
    <source>
        <dbReference type="PIRSR" id="PIRSR004789-51"/>
    </source>
</evidence>
<dbReference type="PIRSF" id="PIRSF004789">
    <property type="entry name" value="DR1281"/>
    <property type="match status" value="1"/>
</dbReference>
<feature type="binding site" evidence="6">
    <location>
        <position position="40"/>
    </location>
    <ligand>
        <name>Fe cation</name>
        <dbReference type="ChEBI" id="CHEBI:24875"/>
        <label>1</label>
    </ligand>
</feature>
<feature type="binding site" evidence="6">
    <location>
        <position position="67"/>
    </location>
    <ligand>
        <name>Fe cation</name>
        <dbReference type="ChEBI" id="CHEBI:24875"/>
        <label>2</label>
    </ligand>
</feature>
<proteinExistence type="inferred from homology"/>
<dbReference type="InterPro" id="IPR029052">
    <property type="entry name" value="Metallo-depent_PP-like"/>
</dbReference>
<dbReference type="InterPro" id="IPR005235">
    <property type="entry name" value="YmdB-like"/>
</dbReference>
<feature type="binding site" evidence="6">
    <location>
        <position position="8"/>
    </location>
    <ligand>
        <name>Fe cation</name>
        <dbReference type="ChEBI" id="CHEBI:24875"/>
        <label>1</label>
    </ligand>
</feature>